<feature type="compositionally biased region" description="Basic and acidic residues" evidence="7">
    <location>
        <begin position="10"/>
        <end position="20"/>
    </location>
</feature>
<feature type="domain" description="Acyl-CoA oxidase/dehydrogenase middle" evidence="9">
    <location>
        <begin position="125"/>
        <end position="217"/>
    </location>
</feature>
<keyword evidence="12" id="KW-1185">Reference proteome</keyword>
<comment type="caution">
    <text evidence="11">The sequence shown here is derived from an EMBL/GenBank/DDBJ whole genome shotgun (WGS) entry which is preliminary data.</text>
</comment>
<dbReference type="GO" id="GO:0050660">
    <property type="term" value="F:flavin adenine dinucleotide binding"/>
    <property type="evidence" value="ECO:0007669"/>
    <property type="project" value="InterPro"/>
</dbReference>
<dbReference type="Proteomes" id="UP000653411">
    <property type="component" value="Unassembled WGS sequence"/>
</dbReference>
<dbReference type="Pfam" id="PF02771">
    <property type="entry name" value="Acyl-CoA_dh_N"/>
    <property type="match status" value="1"/>
</dbReference>
<dbReference type="RefSeq" id="WP_189262164.1">
    <property type="nucleotide sequence ID" value="NZ_BMML01000003.1"/>
</dbReference>
<dbReference type="InterPro" id="IPR052161">
    <property type="entry name" value="Mycobact_Acyl-CoA_DH"/>
</dbReference>
<evidence type="ECO:0000259" key="10">
    <source>
        <dbReference type="Pfam" id="PF02771"/>
    </source>
</evidence>
<keyword evidence="3 6" id="KW-0285">Flavoprotein</keyword>
<dbReference type="Gene3D" id="2.40.110.10">
    <property type="entry name" value="Butyryl-CoA Dehydrogenase, subunit A, domain 2"/>
    <property type="match status" value="1"/>
</dbReference>
<gene>
    <name evidence="11" type="ORF">GCM10011578_019250</name>
</gene>
<dbReference type="Gene3D" id="1.20.140.10">
    <property type="entry name" value="Butyryl-CoA Dehydrogenase, subunit A, domain 3"/>
    <property type="match status" value="1"/>
</dbReference>
<dbReference type="InterPro" id="IPR036250">
    <property type="entry name" value="AcylCo_DH-like_C"/>
</dbReference>
<sequence length="378" mass="42101">MELDTSPQLKDFREEARTWLEENVPDESRPLSSGPEVREYDAAWQRRQYEGGWAGIDWKPEYGGRGLSLIEQVIWYEELVRARAPGPGIFSVAFGHAGPTLMARGDERQKTFHLPKILSGETPWCQGFSEPGAGSDLAGLRTRGVVDGDELVITGSKIWTSYAQWCDYGELLVRTDPEAAKHKGLTWLIMDMRLPGVDIRPITSIDGWPHNCEVFYDEVRVPLSSVVDRVDNGWSVAMSTLAAERGPGFLDQRLQLIVLVDELVDHARETGLIKDEAVADRLATARASAAALRSMAYYQVSTAKKGEAPGAETTAIRTFTVQMQLELTRLAIDILGARCLEWHPWTRRWLLDFAAPIAGGTTDIQKNIIGERVLGLPR</sequence>
<evidence type="ECO:0000256" key="7">
    <source>
        <dbReference type="SAM" id="MobiDB-lite"/>
    </source>
</evidence>
<dbReference type="InterPro" id="IPR046373">
    <property type="entry name" value="Acyl-CoA_Oxase/DH_mid-dom_sf"/>
</dbReference>
<feature type="domain" description="Acyl-CoA dehydrogenase/oxidase N-terminal" evidence="10">
    <location>
        <begin position="8"/>
        <end position="121"/>
    </location>
</feature>
<evidence type="ECO:0000259" key="9">
    <source>
        <dbReference type="Pfam" id="PF02770"/>
    </source>
</evidence>
<dbReference type="GO" id="GO:0016627">
    <property type="term" value="F:oxidoreductase activity, acting on the CH-CH group of donors"/>
    <property type="evidence" value="ECO:0007669"/>
    <property type="project" value="InterPro"/>
</dbReference>
<dbReference type="Gene3D" id="1.10.540.10">
    <property type="entry name" value="Acyl-CoA dehydrogenase/oxidase, N-terminal domain"/>
    <property type="match status" value="1"/>
</dbReference>
<organism evidence="11 12">
    <name type="scientific">Streptomyces fuscichromogenes</name>
    <dbReference type="NCBI Taxonomy" id="1324013"/>
    <lineage>
        <taxon>Bacteria</taxon>
        <taxon>Bacillati</taxon>
        <taxon>Actinomycetota</taxon>
        <taxon>Actinomycetes</taxon>
        <taxon>Kitasatosporales</taxon>
        <taxon>Streptomycetaceae</taxon>
        <taxon>Streptomyces</taxon>
    </lineage>
</organism>
<dbReference type="InterPro" id="IPR009100">
    <property type="entry name" value="AcylCoA_DH/oxidase_NM_dom_sf"/>
</dbReference>
<dbReference type="SUPFAM" id="SSF47203">
    <property type="entry name" value="Acyl-CoA dehydrogenase C-terminal domain-like"/>
    <property type="match status" value="1"/>
</dbReference>
<feature type="region of interest" description="Disordered" evidence="7">
    <location>
        <begin position="1"/>
        <end position="36"/>
    </location>
</feature>
<evidence type="ECO:0000256" key="3">
    <source>
        <dbReference type="ARBA" id="ARBA00022630"/>
    </source>
</evidence>
<dbReference type="GO" id="GO:0005886">
    <property type="term" value="C:plasma membrane"/>
    <property type="evidence" value="ECO:0007669"/>
    <property type="project" value="TreeGrafter"/>
</dbReference>
<dbReference type="InterPro" id="IPR006091">
    <property type="entry name" value="Acyl-CoA_Oxase/DH_mid-dom"/>
</dbReference>
<dbReference type="EMBL" id="BMML01000003">
    <property type="protein sequence ID" value="GGM98389.1"/>
    <property type="molecule type" value="Genomic_DNA"/>
</dbReference>
<name>A0A917X9T7_9ACTN</name>
<dbReference type="InterPro" id="IPR009075">
    <property type="entry name" value="AcylCo_DH/oxidase_C"/>
</dbReference>
<evidence type="ECO:0000256" key="5">
    <source>
        <dbReference type="ARBA" id="ARBA00023002"/>
    </source>
</evidence>
<evidence type="ECO:0000256" key="2">
    <source>
        <dbReference type="ARBA" id="ARBA00009347"/>
    </source>
</evidence>
<keyword evidence="5 6" id="KW-0560">Oxidoreductase</keyword>
<evidence type="ECO:0000259" key="8">
    <source>
        <dbReference type="Pfam" id="PF00441"/>
    </source>
</evidence>
<dbReference type="SUPFAM" id="SSF56645">
    <property type="entry name" value="Acyl-CoA dehydrogenase NM domain-like"/>
    <property type="match status" value="1"/>
</dbReference>
<reference evidence="11" key="1">
    <citation type="journal article" date="2014" name="Int. J. Syst. Evol. Microbiol.">
        <title>Complete genome sequence of Corynebacterium casei LMG S-19264T (=DSM 44701T), isolated from a smear-ripened cheese.</title>
        <authorList>
            <consortium name="US DOE Joint Genome Institute (JGI-PGF)"/>
            <person name="Walter F."/>
            <person name="Albersmeier A."/>
            <person name="Kalinowski J."/>
            <person name="Ruckert C."/>
        </authorList>
    </citation>
    <scope>NUCLEOTIDE SEQUENCE</scope>
    <source>
        <strain evidence="11">CGMCC 4.7110</strain>
    </source>
</reference>
<protein>
    <submittedName>
        <fullName evidence="11">Acyl-CoA dehydrogenase</fullName>
    </submittedName>
</protein>
<evidence type="ECO:0000313" key="12">
    <source>
        <dbReference type="Proteomes" id="UP000653411"/>
    </source>
</evidence>
<evidence type="ECO:0000313" key="11">
    <source>
        <dbReference type="EMBL" id="GGM98389.1"/>
    </source>
</evidence>
<evidence type="ECO:0000256" key="1">
    <source>
        <dbReference type="ARBA" id="ARBA00001974"/>
    </source>
</evidence>
<comment type="similarity">
    <text evidence="2 6">Belongs to the acyl-CoA dehydrogenase family.</text>
</comment>
<dbReference type="PANTHER" id="PTHR43292">
    <property type="entry name" value="ACYL-COA DEHYDROGENASE"/>
    <property type="match status" value="1"/>
</dbReference>
<dbReference type="Pfam" id="PF02770">
    <property type="entry name" value="Acyl-CoA_dh_M"/>
    <property type="match status" value="1"/>
</dbReference>
<proteinExistence type="inferred from homology"/>
<dbReference type="AlphaFoldDB" id="A0A917X9T7"/>
<dbReference type="PANTHER" id="PTHR43292:SF3">
    <property type="entry name" value="ACYL-COA DEHYDROGENASE FADE29"/>
    <property type="match status" value="1"/>
</dbReference>
<dbReference type="InterPro" id="IPR013786">
    <property type="entry name" value="AcylCoA_DH/ox_N"/>
</dbReference>
<reference evidence="11" key="2">
    <citation type="submission" date="2020-09" db="EMBL/GenBank/DDBJ databases">
        <authorList>
            <person name="Sun Q."/>
            <person name="Zhou Y."/>
        </authorList>
    </citation>
    <scope>NUCLEOTIDE SEQUENCE</scope>
    <source>
        <strain evidence="11">CGMCC 4.7110</strain>
    </source>
</reference>
<evidence type="ECO:0000256" key="6">
    <source>
        <dbReference type="RuleBase" id="RU362125"/>
    </source>
</evidence>
<accession>A0A917X9T7</accession>
<keyword evidence="4 6" id="KW-0274">FAD</keyword>
<dbReference type="Pfam" id="PF00441">
    <property type="entry name" value="Acyl-CoA_dh_1"/>
    <property type="match status" value="1"/>
</dbReference>
<comment type="cofactor">
    <cofactor evidence="1 6">
        <name>FAD</name>
        <dbReference type="ChEBI" id="CHEBI:57692"/>
    </cofactor>
</comment>
<dbReference type="InterPro" id="IPR037069">
    <property type="entry name" value="AcylCoA_DH/ox_N_sf"/>
</dbReference>
<feature type="domain" description="Acyl-CoA dehydrogenase/oxidase C-terminal" evidence="8">
    <location>
        <begin position="232"/>
        <end position="374"/>
    </location>
</feature>
<evidence type="ECO:0000256" key="4">
    <source>
        <dbReference type="ARBA" id="ARBA00022827"/>
    </source>
</evidence>